<sequence length="303" mass="33519">MPYHAELASSVLMVPPKEFDFNAETGVDNVFQARLDRDVQKAAMAEFHAMQEQLDNAGIGVVSMDYTVDDIATPDAVFPNNWFSTHPDGTVVLYPMATSNRRAEVRQALLAETLNQQGFQVRRWLDLRQHTNAVLEGTGALVFAHHQPLAVVAESARAQPQALDAWETLGLGMPTLRLQSSWQQQPVYHTNVLLSTGPAFVVACEAVLTDASRQSLRETFEGLDFCAISAEQMVNYCGNALLLKNRHQQPLLVLSSTALHALNHQQKRLLERHAELLPVEIPTIETVGGGSARCMLAELFLPR</sequence>
<accession>A0A432ZT33</accession>
<evidence type="ECO:0000313" key="1">
    <source>
        <dbReference type="EMBL" id="RUO81067.1"/>
    </source>
</evidence>
<reference evidence="1 2" key="1">
    <citation type="journal article" date="2011" name="Front. Microbiol.">
        <title>Genomic signatures of strain selection and enhancement in Bacillus atrophaeus var. globigii, a historical biowarfare simulant.</title>
        <authorList>
            <person name="Gibbons H.S."/>
            <person name="Broomall S.M."/>
            <person name="McNew L.A."/>
            <person name="Daligault H."/>
            <person name="Chapman C."/>
            <person name="Bruce D."/>
            <person name="Karavis M."/>
            <person name="Krepps M."/>
            <person name="McGregor P.A."/>
            <person name="Hong C."/>
            <person name="Park K.H."/>
            <person name="Akmal A."/>
            <person name="Feldman A."/>
            <person name="Lin J.S."/>
            <person name="Chang W.E."/>
            <person name="Higgs B.W."/>
            <person name="Demirev P."/>
            <person name="Lindquist J."/>
            <person name="Liem A."/>
            <person name="Fochler E."/>
            <person name="Read T.D."/>
            <person name="Tapia R."/>
            <person name="Johnson S."/>
            <person name="Bishop-Lilly K.A."/>
            <person name="Detter C."/>
            <person name="Han C."/>
            <person name="Sozhamannan S."/>
            <person name="Rosenzweig C.N."/>
            <person name="Skowronski E.W."/>
        </authorList>
    </citation>
    <scope>NUCLEOTIDE SEQUENCE [LARGE SCALE GENOMIC DNA]</scope>
    <source>
        <strain evidence="1 2">CC-PW-9</strain>
    </source>
</reference>
<comment type="caution">
    <text evidence="1">The sequence shown here is derived from an EMBL/GenBank/DDBJ whole genome shotgun (WGS) entry which is preliminary data.</text>
</comment>
<dbReference type="OrthoDB" id="9788268at2"/>
<dbReference type="EMBL" id="PIQH01000002">
    <property type="protein sequence ID" value="RUO81067.1"/>
    <property type="molecule type" value="Genomic_DNA"/>
</dbReference>
<dbReference type="Proteomes" id="UP000287996">
    <property type="component" value="Unassembled WGS sequence"/>
</dbReference>
<organism evidence="1 2">
    <name type="scientific">Idiomarina tyrosinivorans</name>
    <dbReference type="NCBI Taxonomy" id="1445662"/>
    <lineage>
        <taxon>Bacteria</taxon>
        <taxon>Pseudomonadati</taxon>
        <taxon>Pseudomonadota</taxon>
        <taxon>Gammaproteobacteria</taxon>
        <taxon>Alteromonadales</taxon>
        <taxon>Idiomarinaceae</taxon>
        <taxon>Idiomarina</taxon>
    </lineage>
</organism>
<keyword evidence="1" id="KW-0808">Transferase</keyword>
<dbReference type="Pfam" id="PF19420">
    <property type="entry name" value="DDAH_eukar"/>
    <property type="match status" value="1"/>
</dbReference>
<dbReference type="SUPFAM" id="SSF55909">
    <property type="entry name" value="Pentein"/>
    <property type="match status" value="1"/>
</dbReference>
<evidence type="ECO:0000313" key="2">
    <source>
        <dbReference type="Proteomes" id="UP000287996"/>
    </source>
</evidence>
<dbReference type="PANTHER" id="PTHR43224:SF1">
    <property type="entry name" value="AMIDINOTRANSFERASE"/>
    <property type="match status" value="1"/>
</dbReference>
<dbReference type="PIRSF" id="PIRSF028188">
    <property type="entry name" value="Amdntrnsf_FN0238"/>
    <property type="match status" value="1"/>
</dbReference>
<dbReference type="InterPro" id="IPR014541">
    <property type="entry name" value="Amdntrnsf_FN0238"/>
</dbReference>
<dbReference type="Gene3D" id="3.75.10.10">
    <property type="entry name" value="L-arginine/glycine Amidinotransferase, Chain A"/>
    <property type="match status" value="1"/>
</dbReference>
<proteinExistence type="predicted"/>
<dbReference type="AlphaFoldDB" id="A0A432ZT33"/>
<protein>
    <submittedName>
        <fullName evidence="1">Amidinotransferase</fullName>
    </submittedName>
</protein>
<name>A0A432ZT33_9GAMM</name>
<gene>
    <name evidence="1" type="ORF">CWI84_02855</name>
</gene>
<dbReference type="RefSeq" id="WP_126841060.1">
    <property type="nucleotide sequence ID" value="NZ_PIQH01000002.1"/>
</dbReference>
<keyword evidence="2" id="KW-1185">Reference proteome</keyword>
<dbReference type="PANTHER" id="PTHR43224">
    <property type="entry name" value="AMIDINOTRANSFERASE"/>
    <property type="match status" value="1"/>
</dbReference>
<dbReference type="GO" id="GO:0016740">
    <property type="term" value="F:transferase activity"/>
    <property type="evidence" value="ECO:0007669"/>
    <property type="project" value="UniProtKB-KW"/>
</dbReference>